<organism evidence="7 10">
    <name type="scientific">Medicago truncatula</name>
    <name type="common">Barrel medic</name>
    <name type="synonym">Medicago tribuloides</name>
    <dbReference type="NCBI Taxonomy" id="3880"/>
    <lineage>
        <taxon>Eukaryota</taxon>
        <taxon>Viridiplantae</taxon>
        <taxon>Streptophyta</taxon>
        <taxon>Embryophyta</taxon>
        <taxon>Tracheophyta</taxon>
        <taxon>Spermatophyta</taxon>
        <taxon>Magnoliopsida</taxon>
        <taxon>eudicotyledons</taxon>
        <taxon>Gunneridae</taxon>
        <taxon>Pentapetalae</taxon>
        <taxon>rosids</taxon>
        <taxon>fabids</taxon>
        <taxon>Fabales</taxon>
        <taxon>Fabaceae</taxon>
        <taxon>Papilionoideae</taxon>
        <taxon>50 kb inversion clade</taxon>
        <taxon>NPAAA clade</taxon>
        <taxon>Hologalegina</taxon>
        <taxon>IRL clade</taxon>
        <taxon>Trifolieae</taxon>
        <taxon>Medicago</taxon>
    </lineage>
</organism>
<sequence length="264" mass="30606">MDNYGKAMEEVMRGCELANQLRQVLLKNNELTTTSLAQNLVNNVINSFNSAIFILSNDKNIPIDQVQNDFSSINPVIRSIDFKETSTTTRGCYKRRRTTQTWEKVTETPTDDGHQWRQYGQKKIANSQYFRTYYRCTHKYDQRCKTTKQVHKIQENPPLYKITYYGHHTCENMSNLPHIIDDPNDTFPIILLSFNNTFSTPSKHEGPFLSSSHLVEYKEEVPSSSLEISNPISPNPTLDNSISRLESDHTQWRSQEIYGAWAKN</sequence>
<reference evidence="7 10" key="2">
    <citation type="journal article" date="2014" name="BMC Genomics">
        <title>An improved genome release (version Mt4.0) for the model legume Medicago truncatula.</title>
        <authorList>
            <person name="Tang H."/>
            <person name="Krishnakumar V."/>
            <person name="Bidwell S."/>
            <person name="Rosen B."/>
            <person name="Chan A."/>
            <person name="Zhou S."/>
            <person name="Gentzbittel L."/>
            <person name="Childs K.L."/>
            <person name="Yandell M."/>
            <person name="Gundlach H."/>
            <person name="Mayer K.F."/>
            <person name="Schwartz D.C."/>
            <person name="Town C.D."/>
        </authorList>
    </citation>
    <scope>GENOME REANNOTATION</scope>
    <source>
        <strain evidence="7">A17</strain>
        <strain evidence="9 10">cv. Jemalong A17</strain>
    </source>
</reference>
<proteinExistence type="predicted"/>
<dbReference type="GO" id="GO:0000976">
    <property type="term" value="F:transcription cis-regulatory region binding"/>
    <property type="evidence" value="ECO:0000318"/>
    <property type="project" value="GO_Central"/>
</dbReference>
<evidence type="ECO:0000313" key="10">
    <source>
        <dbReference type="Proteomes" id="UP000002051"/>
    </source>
</evidence>
<dbReference type="GO" id="GO:0005634">
    <property type="term" value="C:nucleus"/>
    <property type="evidence" value="ECO:0000318"/>
    <property type="project" value="GO_Central"/>
</dbReference>
<accession>A0A072TJM1</accession>
<keyword evidence="4" id="KW-0804">Transcription</keyword>
<dbReference type="Gramene" id="rna46153">
    <property type="protein sequence ID" value="RHN40058.1"/>
    <property type="gene ID" value="gene46153"/>
</dbReference>
<dbReference type="EMBL" id="PSQE01000008">
    <property type="protein sequence ID" value="RHN40058.1"/>
    <property type="molecule type" value="Genomic_DNA"/>
</dbReference>
<keyword evidence="5" id="KW-0539">Nucleus</keyword>
<feature type="domain" description="WRKY" evidence="6">
    <location>
        <begin position="105"/>
        <end position="168"/>
    </location>
</feature>
<dbReference type="Proteomes" id="UP000002051">
    <property type="component" value="Unassembled WGS sequence"/>
</dbReference>
<dbReference type="PANTHER" id="PTHR31282">
    <property type="entry name" value="WRKY TRANSCRIPTION FACTOR 21-RELATED"/>
    <property type="match status" value="1"/>
</dbReference>
<dbReference type="GO" id="GO:0006355">
    <property type="term" value="P:regulation of DNA-templated transcription"/>
    <property type="evidence" value="ECO:0000318"/>
    <property type="project" value="GO_Central"/>
</dbReference>
<comment type="subcellular location">
    <subcellularLocation>
        <location evidence="1">Nucleus</location>
    </subcellularLocation>
</comment>
<dbReference type="Gene3D" id="2.20.25.80">
    <property type="entry name" value="WRKY domain"/>
    <property type="match status" value="1"/>
</dbReference>
<dbReference type="InterPro" id="IPR044810">
    <property type="entry name" value="WRKY_plant"/>
</dbReference>
<dbReference type="Proteomes" id="UP000265566">
    <property type="component" value="Chromosome 8"/>
</dbReference>
<evidence type="ECO:0000256" key="1">
    <source>
        <dbReference type="ARBA" id="ARBA00004123"/>
    </source>
</evidence>
<evidence type="ECO:0000313" key="7">
    <source>
        <dbReference type="EMBL" id="KEH17744.1"/>
    </source>
</evidence>
<reference evidence="8" key="4">
    <citation type="journal article" date="2018" name="Nat. Plants">
        <title>Whole-genome landscape of Medicago truncatula symbiotic genes.</title>
        <authorList>
            <person name="Pecrix Y."/>
            <person name="Gamas P."/>
            <person name="Carrere S."/>
        </authorList>
    </citation>
    <scope>NUCLEOTIDE SEQUENCE</scope>
    <source>
        <tissue evidence="8">Leaves</tissue>
    </source>
</reference>
<evidence type="ECO:0000259" key="6">
    <source>
        <dbReference type="PROSITE" id="PS50811"/>
    </source>
</evidence>
<reference evidence="9" key="3">
    <citation type="submission" date="2015-06" db="UniProtKB">
        <authorList>
            <consortium name="EnsemblPlants"/>
        </authorList>
    </citation>
    <scope>IDENTIFICATION</scope>
    <source>
        <strain evidence="9">cv. Jemalong A17</strain>
    </source>
</reference>
<name>A0A072TJM1_MEDTR</name>
<keyword evidence="3" id="KW-0238">DNA-binding</keyword>
<dbReference type="GO" id="GO:0003700">
    <property type="term" value="F:DNA-binding transcription factor activity"/>
    <property type="evidence" value="ECO:0000318"/>
    <property type="project" value="GO_Central"/>
</dbReference>
<dbReference type="EnsemblPlants" id="KEH17744">
    <property type="protein sequence ID" value="KEH17744"/>
    <property type="gene ID" value="MTR_0002s1250"/>
</dbReference>
<dbReference type="HOGENOM" id="CLU_066547_0_0_1"/>
<protein>
    <submittedName>
        <fullName evidence="8">Putative transcription factor WRKY family</fullName>
    </submittedName>
    <submittedName>
        <fullName evidence="7">WRKY transcription factor</fullName>
    </submittedName>
</protein>
<dbReference type="SMART" id="SM00774">
    <property type="entry name" value="WRKY"/>
    <property type="match status" value="1"/>
</dbReference>
<dbReference type="STRING" id="3880.A0A072TJM1"/>
<keyword evidence="10" id="KW-1185">Reference proteome</keyword>
<dbReference type="AlphaFoldDB" id="A0A072TJM1"/>
<gene>
    <name evidence="9" type="primary">25479396</name>
    <name evidence="7" type="ORF">MTR_0002s1250</name>
    <name evidence="8" type="ORF">MtrunA17_Chr8g0350621</name>
</gene>
<keyword evidence="2" id="KW-0805">Transcription regulation</keyword>
<dbReference type="InterPro" id="IPR036576">
    <property type="entry name" value="WRKY_dom_sf"/>
</dbReference>
<dbReference type="EMBL" id="KL402727">
    <property type="protein sequence ID" value="KEH17744.1"/>
    <property type="molecule type" value="Genomic_DNA"/>
</dbReference>
<dbReference type="InterPro" id="IPR003657">
    <property type="entry name" value="WRKY_dom"/>
</dbReference>
<reference evidence="7 10" key="1">
    <citation type="journal article" date="2011" name="Nature">
        <title>The Medicago genome provides insight into the evolution of rhizobial symbioses.</title>
        <authorList>
            <person name="Young N.D."/>
            <person name="Debelle F."/>
            <person name="Oldroyd G.E."/>
            <person name="Geurts R."/>
            <person name="Cannon S.B."/>
            <person name="Udvardi M.K."/>
            <person name="Benedito V.A."/>
            <person name="Mayer K.F."/>
            <person name="Gouzy J."/>
            <person name="Schoof H."/>
            <person name="Van de Peer Y."/>
            <person name="Proost S."/>
            <person name="Cook D.R."/>
            <person name="Meyers B.C."/>
            <person name="Spannagl M."/>
            <person name="Cheung F."/>
            <person name="De Mita S."/>
            <person name="Krishnakumar V."/>
            <person name="Gundlach H."/>
            <person name="Zhou S."/>
            <person name="Mudge J."/>
            <person name="Bharti A.K."/>
            <person name="Murray J.D."/>
            <person name="Naoumkina M.A."/>
            <person name="Rosen B."/>
            <person name="Silverstein K.A."/>
            <person name="Tang H."/>
            <person name="Rombauts S."/>
            <person name="Zhao P.X."/>
            <person name="Zhou P."/>
            <person name="Barbe V."/>
            <person name="Bardou P."/>
            <person name="Bechner M."/>
            <person name="Bellec A."/>
            <person name="Berger A."/>
            <person name="Berges H."/>
            <person name="Bidwell S."/>
            <person name="Bisseling T."/>
            <person name="Choisne N."/>
            <person name="Couloux A."/>
            <person name="Denny R."/>
            <person name="Deshpande S."/>
            <person name="Dai X."/>
            <person name="Doyle J.J."/>
            <person name="Dudez A.M."/>
            <person name="Farmer A.D."/>
            <person name="Fouteau S."/>
            <person name="Franken C."/>
            <person name="Gibelin C."/>
            <person name="Gish J."/>
            <person name="Goldstein S."/>
            <person name="Gonzalez A.J."/>
            <person name="Green P.J."/>
            <person name="Hallab A."/>
            <person name="Hartog M."/>
            <person name="Hua A."/>
            <person name="Humphray S.J."/>
            <person name="Jeong D.H."/>
            <person name="Jing Y."/>
            <person name="Jocker A."/>
            <person name="Kenton S.M."/>
            <person name="Kim D.J."/>
            <person name="Klee K."/>
            <person name="Lai H."/>
            <person name="Lang C."/>
            <person name="Lin S."/>
            <person name="Macmil S.L."/>
            <person name="Magdelenat G."/>
            <person name="Matthews L."/>
            <person name="McCorrison J."/>
            <person name="Monaghan E.L."/>
            <person name="Mun J.H."/>
            <person name="Najar F.Z."/>
            <person name="Nicholson C."/>
            <person name="Noirot C."/>
            <person name="O'Bleness M."/>
            <person name="Paule C.R."/>
            <person name="Poulain J."/>
            <person name="Prion F."/>
            <person name="Qin B."/>
            <person name="Qu C."/>
            <person name="Retzel E.F."/>
            <person name="Riddle C."/>
            <person name="Sallet E."/>
            <person name="Samain S."/>
            <person name="Samson N."/>
            <person name="Sanders I."/>
            <person name="Saurat O."/>
            <person name="Scarpelli C."/>
            <person name="Schiex T."/>
            <person name="Segurens B."/>
            <person name="Severin A.J."/>
            <person name="Sherrier D.J."/>
            <person name="Shi R."/>
            <person name="Sims S."/>
            <person name="Singer S.R."/>
            <person name="Sinharoy S."/>
            <person name="Sterck L."/>
            <person name="Viollet A."/>
            <person name="Wang B.B."/>
            <person name="Wang K."/>
            <person name="Wang M."/>
            <person name="Wang X."/>
            <person name="Warfsmann J."/>
            <person name="Weissenbach J."/>
            <person name="White D.D."/>
            <person name="White J.D."/>
            <person name="Wiley G.B."/>
            <person name="Wincker P."/>
            <person name="Xing Y."/>
            <person name="Yang L."/>
            <person name="Yao Z."/>
            <person name="Ying F."/>
            <person name="Zhai J."/>
            <person name="Zhou L."/>
            <person name="Zuber A."/>
            <person name="Denarie J."/>
            <person name="Dixon R.A."/>
            <person name="May G.D."/>
            <person name="Schwartz D.C."/>
            <person name="Rogers J."/>
            <person name="Quetier F."/>
            <person name="Town C.D."/>
            <person name="Roe B.A."/>
        </authorList>
    </citation>
    <scope>NUCLEOTIDE SEQUENCE [LARGE SCALE GENOMIC DNA]</scope>
    <source>
        <strain evidence="7">A17</strain>
        <strain evidence="9 10">cv. Jemalong A17</strain>
    </source>
</reference>
<evidence type="ECO:0000256" key="3">
    <source>
        <dbReference type="ARBA" id="ARBA00023125"/>
    </source>
</evidence>
<evidence type="ECO:0000313" key="8">
    <source>
        <dbReference type="EMBL" id="RHN40058.1"/>
    </source>
</evidence>
<evidence type="ECO:0000256" key="5">
    <source>
        <dbReference type="ARBA" id="ARBA00023242"/>
    </source>
</evidence>
<evidence type="ECO:0000256" key="2">
    <source>
        <dbReference type="ARBA" id="ARBA00023015"/>
    </source>
</evidence>
<dbReference type="PROSITE" id="PS50811">
    <property type="entry name" value="WRKY"/>
    <property type="match status" value="1"/>
</dbReference>
<dbReference type="SUPFAM" id="SSF118290">
    <property type="entry name" value="WRKY DNA-binding domain"/>
    <property type="match status" value="1"/>
</dbReference>
<dbReference type="Pfam" id="PF03106">
    <property type="entry name" value="WRKY"/>
    <property type="match status" value="1"/>
</dbReference>
<evidence type="ECO:0000256" key="4">
    <source>
        <dbReference type="ARBA" id="ARBA00023163"/>
    </source>
</evidence>
<evidence type="ECO:0000313" key="9">
    <source>
        <dbReference type="EnsemblPlants" id="KEH17744"/>
    </source>
</evidence>